<dbReference type="EMBL" id="JBHTBH010000008">
    <property type="protein sequence ID" value="MFC7329646.1"/>
    <property type="molecule type" value="Genomic_DNA"/>
</dbReference>
<keyword evidence="3" id="KW-1185">Reference proteome</keyword>
<feature type="region of interest" description="Disordered" evidence="1">
    <location>
        <begin position="1"/>
        <end position="37"/>
    </location>
</feature>
<gene>
    <name evidence="2" type="ORF">ACFQRF_18095</name>
</gene>
<organism evidence="2 3">
    <name type="scientific">Marinactinospora rubrisoli</name>
    <dbReference type="NCBI Taxonomy" id="2715399"/>
    <lineage>
        <taxon>Bacteria</taxon>
        <taxon>Bacillati</taxon>
        <taxon>Actinomycetota</taxon>
        <taxon>Actinomycetes</taxon>
        <taxon>Streptosporangiales</taxon>
        <taxon>Nocardiopsidaceae</taxon>
        <taxon>Marinactinospora</taxon>
    </lineage>
</organism>
<feature type="compositionally biased region" description="Basic and acidic residues" evidence="1">
    <location>
        <begin position="7"/>
        <end position="17"/>
    </location>
</feature>
<dbReference type="RefSeq" id="WP_379872290.1">
    <property type="nucleotide sequence ID" value="NZ_JBHTBH010000008.1"/>
</dbReference>
<protein>
    <submittedName>
        <fullName evidence="2">Uncharacterized protein</fullName>
    </submittedName>
</protein>
<feature type="region of interest" description="Disordered" evidence="1">
    <location>
        <begin position="53"/>
        <end position="84"/>
    </location>
</feature>
<accession>A0ABW2KKB4</accession>
<evidence type="ECO:0000256" key="1">
    <source>
        <dbReference type="SAM" id="MobiDB-lite"/>
    </source>
</evidence>
<proteinExistence type="predicted"/>
<name>A0ABW2KKB4_9ACTN</name>
<sequence>MSADEVTTDKDFSKLDHPSGFPPVVFTATGEPQTDPSRTSVIDLGALAYRDAAEHNTAHTAGRTAPATPASGWQAKPTKRGPRA</sequence>
<evidence type="ECO:0000313" key="3">
    <source>
        <dbReference type="Proteomes" id="UP001596540"/>
    </source>
</evidence>
<reference evidence="3" key="1">
    <citation type="journal article" date="2019" name="Int. J. Syst. Evol. Microbiol.">
        <title>The Global Catalogue of Microorganisms (GCM) 10K type strain sequencing project: providing services to taxonomists for standard genome sequencing and annotation.</title>
        <authorList>
            <consortium name="The Broad Institute Genomics Platform"/>
            <consortium name="The Broad Institute Genome Sequencing Center for Infectious Disease"/>
            <person name="Wu L."/>
            <person name="Ma J."/>
        </authorList>
    </citation>
    <scope>NUCLEOTIDE SEQUENCE [LARGE SCALE GENOMIC DNA]</scope>
    <source>
        <strain evidence="3">CGMCC 4.7382</strain>
    </source>
</reference>
<evidence type="ECO:0000313" key="2">
    <source>
        <dbReference type="EMBL" id="MFC7329646.1"/>
    </source>
</evidence>
<comment type="caution">
    <text evidence="2">The sequence shown here is derived from an EMBL/GenBank/DDBJ whole genome shotgun (WGS) entry which is preliminary data.</text>
</comment>
<dbReference type="Proteomes" id="UP001596540">
    <property type="component" value="Unassembled WGS sequence"/>
</dbReference>